<dbReference type="PROSITE" id="PS50943">
    <property type="entry name" value="HTH_CROC1"/>
    <property type="match status" value="1"/>
</dbReference>
<name>A0A7Y9C630_9FLAO</name>
<keyword evidence="3" id="KW-1185">Reference proteome</keyword>
<dbReference type="CDD" id="cd00093">
    <property type="entry name" value="HTH_XRE"/>
    <property type="match status" value="1"/>
</dbReference>
<feature type="domain" description="HTH cro/C1-type" evidence="1">
    <location>
        <begin position="41"/>
        <end position="72"/>
    </location>
</feature>
<dbReference type="EMBL" id="JACBJI010000006">
    <property type="protein sequence ID" value="NYA71926.1"/>
    <property type="molecule type" value="Genomic_DNA"/>
</dbReference>
<dbReference type="AlphaFoldDB" id="A0A7Y9C630"/>
<sequence>MTDKKLIEEYKKAFGENLKRIRKERSETVRTVDTNTKYDSSNYNKYELGKGNPTLTTLAQLASGLGVSTKDLLDFDFDLSRFKNK</sequence>
<protein>
    <submittedName>
        <fullName evidence="2">Helix-turn-helix transcriptional regulator</fullName>
    </submittedName>
</protein>
<reference evidence="2 3" key="1">
    <citation type="submission" date="2020-07" db="EMBL/GenBank/DDBJ databases">
        <authorList>
            <person name="Sun Q."/>
        </authorList>
    </citation>
    <scope>NUCLEOTIDE SEQUENCE [LARGE SCALE GENOMIC DNA]</scope>
    <source>
        <strain evidence="2 3">MAH-1</strain>
    </source>
</reference>
<dbReference type="RefSeq" id="WP_176006738.1">
    <property type="nucleotide sequence ID" value="NZ_JABWMI010000015.1"/>
</dbReference>
<evidence type="ECO:0000259" key="1">
    <source>
        <dbReference type="PROSITE" id="PS50943"/>
    </source>
</evidence>
<gene>
    <name evidence="2" type="ORF">HZF10_13435</name>
</gene>
<dbReference type="GO" id="GO:0003677">
    <property type="term" value="F:DNA binding"/>
    <property type="evidence" value="ECO:0007669"/>
    <property type="project" value="InterPro"/>
</dbReference>
<comment type="caution">
    <text evidence="2">The sequence shown here is derived from an EMBL/GenBank/DDBJ whole genome shotgun (WGS) entry which is preliminary data.</text>
</comment>
<dbReference type="SUPFAM" id="SSF47413">
    <property type="entry name" value="lambda repressor-like DNA-binding domains"/>
    <property type="match status" value="1"/>
</dbReference>
<evidence type="ECO:0000313" key="3">
    <source>
        <dbReference type="Proteomes" id="UP000535020"/>
    </source>
</evidence>
<dbReference type="Pfam" id="PF12844">
    <property type="entry name" value="HTH_19"/>
    <property type="match status" value="1"/>
</dbReference>
<accession>A0A7Y9C630</accession>
<dbReference type="InterPro" id="IPR010982">
    <property type="entry name" value="Lambda_DNA-bd_dom_sf"/>
</dbReference>
<proteinExistence type="predicted"/>
<dbReference type="Proteomes" id="UP000535020">
    <property type="component" value="Unassembled WGS sequence"/>
</dbReference>
<dbReference type="Gene3D" id="1.10.260.40">
    <property type="entry name" value="lambda repressor-like DNA-binding domains"/>
    <property type="match status" value="1"/>
</dbReference>
<evidence type="ECO:0000313" key="2">
    <source>
        <dbReference type="EMBL" id="NYA71926.1"/>
    </source>
</evidence>
<dbReference type="InterPro" id="IPR001387">
    <property type="entry name" value="Cro/C1-type_HTH"/>
</dbReference>
<organism evidence="2 3">
    <name type="scientific">Flavobacterium agri</name>
    <dbReference type="NCBI Taxonomy" id="2743471"/>
    <lineage>
        <taxon>Bacteria</taxon>
        <taxon>Pseudomonadati</taxon>
        <taxon>Bacteroidota</taxon>
        <taxon>Flavobacteriia</taxon>
        <taxon>Flavobacteriales</taxon>
        <taxon>Flavobacteriaceae</taxon>
        <taxon>Flavobacterium</taxon>
    </lineage>
</organism>